<evidence type="ECO:0000313" key="2">
    <source>
        <dbReference type="EMBL" id="CAF4243276.1"/>
    </source>
</evidence>
<protein>
    <submittedName>
        <fullName evidence="2">Uncharacterized protein</fullName>
    </submittedName>
</protein>
<dbReference type="EMBL" id="CAJOAX010030459">
    <property type="protein sequence ID" value="CAF4243276.1"/>
    <property type="molecule type" value="Genomic_DNA"/>
</dbReference>
<gene>
    <name evidence="2" type="ORF">OTI717_LOCUS40168</name>
</gene>
<evidence type="ECO:0000256" key="1">
    <source>
        <dbReference type="SAM" id="MobiDB-lite"/>
    </source>
</evidence>
<evidence type="ECO:0000313" key="3">
    <source>
        <dbReference type="Proteomes" id="UP000663823"/>
    </source>
</evidence>
<reference evidence="2" key="1">
    <citation type="submission" date="2021-02" db="EMBL/GenBank/DDBJ databases">
        <authorList>
            <person name="Nowell W R."/>
        </authorList>
    </citation>
    <scope>NUCLEOTIDE SEQUENCE</scope>
</reference>
<dbReference type="Proteomes" id="UP000663823">
    <property type="component" value="Unassembled WGS sequence"/>
</dbReference>
<accession>A0A820EAC3</accession>
<feature type="non-terminal residue" evidence="2">
    <location>
        <position position="1"/>
    </location>
</feature>
<sequence>GIQVATGTYTELLQSCPAFTHWTETITHKLRSDSTSTDTSSSQLNLSPPTSKYLTPFSLLQTDKGSDEKENLLLALADKPIQKETIESKRTG</sequence>
<feature type="non-terminal residue" evidence="2">
    <location>
        <position position="92"/>
    </location>
</feature>
<proteinExistence type="predicted"/>
<comment type="caution">
    <text evidence="2">The sequence shown here is derived from an EMBL/GenBank/DDBJ whole genome shotgun (WGS) entry which is preliminary data.</text>
</comment>
<organism evidence="2 3">
    <name type="scientific">Rotaria sordida</name>
    <dbReference type="NCBI Taxonomy" id="392033"/>
    <lineage>
        <taxon>Eukaryota</taxon>
        <taxon>Metazoa</taxon>
        <taxon>Spiralia</taxon>
        <taxon>Gnathifera</taxon>
        <taxon>Rotifera</taxon>
        <taxon>Eurotatoria</taxon>
        <taxon>Bdelloidea</taxon>
        <taxon>Philodinida</taxon>
        <taxon>Philodinidae</taxon>
        <taxon>Rotaria</taxon>
    </lineage>
</organism>
<name>A0A820EAC3_9BILA</name>
<feature type="region of interest" description="Disordered" evidence="1">
    <location>
        <begin position="30"/>
        <end position="49"/>
    </location>
</feature>
<feature type="compositionally biased region" description="Low complexity" evidence="1">
    <location>
        <begin position="33"/>
        <end position="42"/>
    </location>
</feature>
<dbReference type="AlphaFoldDB" id="A0A820EAC3"/>